<dbReference type="Proteomes" id="UP000685013">
    <property type="component" value="Chromosome 4"/>
</dbReference>
<name>A0AAV6NMK7_9ROSI</name>
<dbReference type="CDD" id="cd03571">
    <property type="entry name" value="ENTH"/>
    <property type="match status" value="1"/>
</dbReference>
<dbReference type="GO" id="GO:0030125">
    <property type="term" value="C:clathrin vesicle coat"/>
    <property type="evidence" value="ECO:0007669"/>
    <property type="project" value="TreeGrafter"/>
</dbReference>
<dbReference type="AlphaFoldDB" id="A0AAV6NMK7"/>
<comment type="caution">
    <text evidence="2">The sequence shown here is derived from an EMBL/GenBank/DDBJ whole genome shotgun (WGS) entry which is preliminary data.</text>
</comment>
<reference evidence="2 3" key="1">
    <citation type="journal article" date="2021" name="Hortic Res">
        <title>The domestication of Cucurbita argyrosperma as revealed by the genome of its wild relative.</title>
        <authorList>
            <person name="Barrera-Redondo J."/>
            <person name="Sanchez-de la Vega G."/>
            <person name="Aguirre-Liguori J.A."/>
            <person name="Castellanos-Morales G."/>
            <person name="Gutierrez-Guerrero Y.T."/>
            <person name="Aguirre-Dugua X."/>
            <person name="Aguirre-Planter E."/>
            <person name="Tenaillon M.I."/>
            <person name="Lira-Saade R."/>
            <person name="Eguiarte L.E."/>
        </authorList>
    </citation>
    <scope>NUCLEOTIDE SEQUENCE [LARGE SCALE GENOMIC DNA]</scope>
    <source>
        <strain evidence="2">JBR-2021</strain>
    </source>
</reference>
<keyword evidence="3" id="KW-1185">Reference proteome</keyword>
<dbReference type="SMART" id="SM00273">
    <property type="entry name" value="ENTH"/>
    <property type="match status" value="1"/>
</dbReference>
<dbReference type="GO" id="GO:0005768">
    <property type="term" value="C:endosome"/>
    <property type="evidence" value="ECO:0007669"/>
    <property type="project" value="TreeGrafter"/>
</dbReference>
<dbReference type="GO" id="GO:0005886">
    <property type="term" value="C:plasma membrane"/>
    <property type="evidence" value="ECO:0007669"/>
    <property type="project" value="TreeGrafter"/>
</dbReference>
<feature type="domain" description="ENTH" evidence="1">
    <location>
        <begin position="26"/>
        <end position="159"/>
    </location>
</feature>
<evidence type="ECO:0000313" key="3">
    <source>
        <dbReference type="Proteomes" id="UP000685013"/>
    </source>
</evidence>
<dbReference type="GO" id="GO:0005543">
    <property type="term" value="F:phospholipid binding"/>
    <property type="evidence" value="ECO:0007669"/>
    <property type="project" value="TreeGrafter"/>
</dbReference>
<evidence type="ECO:0000259" key="1">
    <source>
        <dbReference type="PROSITE" id="PS50942"/>
    </source>
</evidence>
<proteinExistence type="predicted"/>
<dbReference type="Pfam" id="PF01417">
    <property type="entry name" value="ENTH"/>
    <property type="match status" value="1"/>
</dbReference>
<gene>
    <name evidence="2" type="ORF">SDJN03_05289</name>
</gene>
<organism evidence="2 3">
    <name type="scientific">Cucurbita argyrosperma subsp. sororia</name>
    <dbReference type="NCBI Taxonomy" id="37648"/>
    <lineage>
        <taxon>Eukaryota</taxon>
        <taxon>Viridiplantae</taxon>
        <taxon>Streptophyta</taxon>
        <taxon>Embryophyta</taxon>
        <taxon>Tracheophyta</taxon>
        <taxon>Spermatophyta</taxon>
        <taxon>Magnoliopsida</taxon>
        <taxon>eudicotyledons</taxon>
        <taxon>Gunneridae</taxon>
        <taxon>Pentapetalae</taxon>
        <taxon>rosids</taxon>
        <taxon>fabids</taxon>
        <taxon>Cucurbitales</taxon>
        <taxon>Cucurbitaceae</taxon>
        <taxon>Cucurbiteae</taxon>
        <taxon>Cucurbita</taxon>
    </lineage>
</organism>
<dbReference type="EMBL" id="JAGKQH010000004">
    <property type="protein sequence ID" value="KAG6600056.1"/>
    <property type="molecule type" value="Genomic_DNA"/>
</dbReference>
<accession>A0AAV6NMK7</accession>
<protein>
    <recommendedName>
        <fullName evidence="1">ENTH domain-containing protein</fullName>
    </recommendedName>
</protein>
<dbReference type="InterPro" id="IPR013809">
    <property type="entry name" value="ENTH"/>
</dbReference>
<evidence type="ECO:0000313" key="2">
    <source>
        <dbReference type="EMBL" id="KAG6600056.1"/>
    </source>
</evidence>
<feature type="non-terminal residue" evidence="2">
    <location>
        <position position="1"/>
    </location>
</feature>
<dbReference type="GO" id="GO:0030276">
    <property type="term" value="F:clathrin binding"/>
    <property type="evidence" value="ECO:0007669"/>
    <property type="project" value="TreeGrafter"/>
</dbReference>
<dbReference type="PROSITE" id="PS50942">
    <property type="entry name" value="ENTH"/>
    <property type="match status" value="1"/>
</dbReference>
<dbReference type="PANTHER" id="PTHR12276">
    <property type="entry name" value="EPSIN/ENT-RELATED"/>
    <property type="match status" value="1"/>
</dbReference>
<dbReference type="GO" id="GO:0006897">
    <property type="term" value="P:endocytosis"/>
    <property type="evidence" value="ECO:0007669"/>
    <property type="project" value="TreeGrafter"/>
</dbReference>
<dbReference type="PANTHER" id="PTHR12276:SF113">
    <property type="entry name" value="ENTH_VHS FAMILY PROTEIN"/>
    <property type="match status" value="1"/>
</dbReference>
<sequence length="235" mass="27523">MEHSYFHELKKKACFFLKEHLKIARLALTDVTHAQLLTEEATSGNPWPPDSPSMREITKASFEVDEFYRIVEILHKRLERFEAREWRASYNAVILVEHALTHGPYSFAKEFANDRAVLREMEGFHFVDDKGFNWGESVRKLSARVLKLLEEEDFLIQERIKARNLTRGIQGFGSFSHESHFDRFNRKQHEYEYNGTRKLSLIETRQGSGDWKGVGKWEEAADWEEVSQSLISSVL</sequence>